<feature type="domain" description="ANTAR" evidence="4">
    <location>
        <begin position="131"/>
        <end position="192"/>
    </location>
</feature>
<dbReference type="AlphaFoldDB" id="A0A212T073"/>
<keyword evidence="2" id="KW-0175">Coiled coil</keyword>
<gene>
    <name evidence="5" type="ORF">SAMN05445756_0059</name>
</gene>
<evidence type="ECO:0000313" key="5">
    <source>
        <dbReference type="EMBL" id="SNC59405.1"/>
    </source>
</evidence>
<protein>
    <submittedName>
        <fullName evidence="5">Response regulator receiver and ANTAR domain protein</fullName>
    </submittedName>
</protein>
<dbReference type="SUPFAM" id="SSF52172">
    <property type="entry name" value="CheY-like"/>
    <property type="match status" value="1"/>
</dbReference>
<feature type="coiled-coil region" evidence="2">
    <location>
        <begin position="121"/>
        <end position="151"/>
    </location>
</feature>
<dbReference type="PROSITE" id="PS50921">
    <property type="entry name" value="ANTAR"/>
    <property type="match status" value="1"/>
</dbReference>
<dbReference type="InterPro" id="IPR011006">
    <property type="entry name" value="CheY-like_superfamily"/>
</dbReference>
<evidence type="ECO:0000256" key="2">
    <source>
        <dbReference type="SAM" id="Coils"/>
    </source>
</evidence>
<feature type="modified residue" description="4-aspartylphosphate" evidence="1">
    <location>
        <position position="61"/>
    </location>
</feature>
<dbReference type="Pfam" id="PF00072">
    <property type="entry name" value="Response_reg"/>
    <property type="match status" value="1"/>
</dbReference>
<dbReference type="SMART" id="SM00448">
    <property type="entry name" value="REC"/>
    <property type="match status" value="1"/>
</dbReference>
<evidence type="ECO:0000256" key="1">
    <source>
        <dbReference type="PROSITE-ProRule" id="PRU00169"/>
    </source>
</evidence>
<feature type="domain" description="Response regulatory" evidence="3">
    <location>
        <begin position="11"/>
        <end position="125"/>
    </location>
</feature>
<dbReference type="PANTHER" id="PTHR43367:SF1">
    <property type="entry name" value="TWO-COMPONENT RESPONSE REGULATOR-LIKE APRR6-RELATED"/>
    <property type="match status" value="1"/>
</dbReference>
<proteinExistence type="predicted"/>
<dbReference type="SMART" id="SM01012">
    <property type="entry name" value="ANTAR"/>
    <property type="match status" value="1"/>
</dbReference>
<dbReference type="PANTHER" id="PTHR43367">
    <property type="match status" value="1"/>
</dbReference>
<dbReference type="InterPro" id="IPR036388">
    <property type="entry name" value="WH-like_DNA-bd_sf"/>
</dbReference>
<evidence type="ECO:0000313" key="6">
    <source>
        <dbReference type="Proteomes" id="UP000198122"/>
    </source>
</evidence>
<dbReference type="Gene3D" id="3.40.50.2300">
    <property type="match status" value="1"/>
</dbReference>
<dbReference type="Gene3D" id="1.10.10.10">
    <property type="entry name" value="Winged helix-like DNA-binding domain superfamily/Winged helix DNA-binding domain"/>
    <property type="match status" value="1"/>
</dbReference>
<reference evidence="5 6" key="1">
    <citation type="submission" date="2017-06" db="EMBL/GenBank/DDBJ databases">
        <authorList>
            <person name="Kim H.J."/>
            <person name="Triplett B.A."/>
        </authorList>
    </citation>
    <scope>NUCLEOTIDE SEQUENCE [LARGE SCALE GENOMIC DNA]</scope>
    <source>
        <strain evidence="5 6">DSM 22179</strain>
    </source>
</reference>
<accession>A0A212T073</accession>
<dbReference type="Proteomes" id="UP000198122">
    <property type="component" value="Unassembled WGS sequence"/>
</dbReference>
<dbReference type="GO" id="GO:0000160">
    <property type="term" value="P:phosphorelay signal transduction system"/>
    <property type="evidence" value="ECO:0007669"/>
    <property type="project" value="InterPro"/>
</dbReference>
<dbReference type="InterPro" id="IPR001789">
    <property type="entry name" value="Sig_transdc_resp-reg_receiver"/>
</dbReference>
<dbReference type="EMBL" id="FYEZ01000001">
    <property type="protein sequence ID" value="SNC59405.1"/>
    <property type="molecule type" value="Genomic_DNA"/>
</dbReference>
<name>A0A212T073_9MICO</name>
<dbReference type="GO" id="GO:0003723">
    <property type="term" value="F:RNA binding"/>
    <property type="evidence" value="ECO:0007669"/>
    <property type="project" value="InterPro"/>
</dbReference>
<dbReference type="InterPro" id="IPR005561">
    <property type="entry name" value="ANTAR"/>
</dbReference>
<sequence length="200" mass="22116">MGVRQPRRTMRILVAEDEAVIRLDLVEILRDLGHEVVAEVADGRSAVEGAREHRPDVAVMDVKMPRLDGITAAEEMARDQLCPVVLLTAFTDPELVDRAAEAGVLAYVTKPFGPADLAPALAVARARYEQMRALAEEVEDLTERMEARKEIDRAKGLLQSRLGLDEAEAFRWLQKTAMDRRTSMRELAVAVVEQMGPTGG</sequence>
<dbReference type="InterPro" id="IPR008327">
    <property type="entry name" value="Sig_transdc_resp-reg_antiterm"/>
</dbReference>
<organism evidence="5 6">
    <name type="scientific">Kytococcus aerolatus</name>
    <dbReference type="NCBI Taxonomy" id="592308"/>
    <lineage>
        <taxon>Bacteria</taxon>
        <taxon>Bacillati</taxon>
        <taxon>Actinomycetota</taxon>
        <taxon>Actinomycetes</taxon>
        <taxon>Micrococcales</taxon>
        <taxon>Kytococcaceae</taxon>
        <taxon>Kytococcus</taxon>
    </lineage>
</organism>
<keyword evidence="6" id="KW-1185">Reference proteome</keyword>
<dbReference type="PIRSF" id="PIRSF036382">
    <property type="entry name" value="RR_antiterm"/>
    <property type="match status" value="1"/>
</dbReference>
<evidence type="ECO:0000259" key="4">
    <source>
        <dbReference type="PROSITE" id="PS50921"/>
    </source>
</evidence>
<evidence type="ECO:0000259" key="3">
    <source>
        <dbReference type="PROSITE" id="PS50110"/>
    </source>
</evidence>
<dbReference type="Pfam" id="PF03861">
    <property type="entry name" value="ANTAR"/>
    <property type="match status" value="1"/>
</dbReference>
<keyword evidence="1" id="KW-0597">Phosphoprotein</keyword>
<dbReference type="PROSITE" id="PS50110">
    <property type="entry name" value="RESPONSE_REGULATORY"/>
    <property type="match status" value="1"/>
</dbReference>